<evidence type="ECO:0000313" key="2">
    <source>
        <dbReference type="EMBL" id="GGP19330.1"/>
    </source>
</evidence>
<dbReference type="Pfam" id="PF18653">
    <property type="entry name" value="Arcadin_1"/>
    <property type="match status" value="1"/>
</dbReference>
<dbReference type="OrthoDB" id="24478at2157"/>
<protein>
    <recommendedName>
        <fullName evidence="1">Arcadin 1 domain-containing protein</fullName>
    </recommendedName>
</protein>
<dbReference type="Proteomes" id="UP000610960">
    <property type="component" value="Unassembled WGS sequence"/>
</dbReference>
<feature type="domain" description="Arcadin 1" evidence="1">
    <location>
        <begin position="2"/>
        <end position="113"/>
    </location>
</feature>
<organism evidence="2 3">
    <name type="scientific">Thermocladium modestius</name>
    <dbReference type="NCBI Taxonomy" id="62609"/>
    <lineage>
        <taxon>Archaea</taxon>
        <taxon>Thermoproteota</taxon>
        <taxon>Thermoprotei</taxon>
        <taxon>Thermoproteales</taxon>
        <taxon>Thermoproteaceae</taxon>
        <taxon>Thermocladium</taxon>
    </lineage>
</organism>
<sequence>MVSFKGYVFSKTLMPDPLGNKLIKIDIVEEKETPGPVVTGADESAMMAREVMNMMQQVLKSMPILNQALGNKVMVPRVTIWLTDDEIEYLGGRLDVGDYVEVSIQNGSINIKRL</sequence>
<dbReference type="InterPro" id="IPR040827">
    <property type="entry name" value="Arcadin_1"/>
</dbReference>
<accession>A0A830GTV3</accession>
<dbReference type="RefSeq" id="WP_188595662.1">
    <property type="nucleotide sequence ID" value="NZ_BMNL01000001.1"/>
</dbReference>
<reference evidence="2" key="1">
    <citation type="journal article" date="2014" name="Int. J. Syst. Evol. Microbiol.">
        <title>Complete genome sequence of Corynebacterium casei LMG S-19264T (=DSM 44701T), isolated from a smear-ripened cheese.</title>
        <authorList>
            <consortium name="US DOE Joint Genome Institute (JGI-PGF)"/>
            <person name="Walter F."/>
            <person name="Albersmeier A."/>
            <person name="Kalinowski J."/>
            <person name="Ruckert C."/>
        </authorList>
    </citation>
    <scope>NUCLEOTIDE SEQUENCE</scope>
    <source>
        <strain evidence="2">JCM 10088</strain>
    </source>
</reference>
<reference evidence="2" key="2">
    <citation type="submission" date="2020-09" db="EMBL/GenBank/DDBJ databases">
        <authorList>
            <person name="Sun Q."/>
            <person name="Ohkuma M."/>
        </authorList>
    </citation>
    <scope>NUCLEOTIDE SEQUENCE</scope>
    <source>
        <strain evidence="2">JCM 10088</strain>
    </source>
</reference>
<dbReference type="AlphaFoldDB" id="A0A830GTV3"/>
<evidence type="ECO:0000313" key="3">
    <source>
        <dbReference type="Proteomes" id="UP000610960"/>
    </source>
</evidence>
<name>A0A830GTV3_9CREN</name>
<comment type="caution">
    <text evidence="2">The sequence shown here is derived from an EMBL/GenBank/DDBJ whole genome shotgun (WGS) entry which is preliminary data.</text>
</comment>
<gene>
    <name evidence="2" type="ORF">GCM10007981_02580</name>
</gene>
<evidence type="ECO:0000259" key="1">
    <source>
        <dbReference type="Pfam" id="PF18653"/>
    </source>
</evidence>
<keyword evidence="3" id="KW-1185">Reference proteome</keyword>
<proteinExistence type="predicted"/>
<dbReference type="EMBL" id="BMNL01000001">
    <property type="protein sequence ID" value="GGP19330.1"/>
    <property type="molecule type" value="Genomic_DNA"/>
</dbReference>